<sequence length="166" mass="19371">MKYEIDIKGTTKEVENLFNDYIFPTFSTFRFDYTVLSSDDGMYEKVIINSNSLDDDVTTKMSSSNSIIRFTGNGDSTAYEKRLIKAIDLSVKEEKWLKEVLECIYQLPKTERHVIIAKYIVCEKDQDIMNYLDVKKSKFFKLRSGAFLHLALLLPDKIRVREIGRK</sequence>
<dbReference type="Proteomes" id="UP001230220">
    <property type="component" value="Unassembled WGS sequence"/>
</dbReference>
<comment type="caution">
    <text evidence="1">The sequence shown here is derived from an EMBL/GenBank/DDBJ whole genome shotgun (WGS) entry which is preliminary data.</text>
</comment>
<accession>A0ABU0E3Y4</accession>
<organism evidence="1 2">
    <name type="scientific">Breznakia pachnodae</name>
    <dbReference type="NCBI Taxonomy" id="265178"/>
    <lineage>
        <taxon>Bacteria</taxon>
        <taxon>Bacillati</taxon>
        <taxon>Bacillota</taxon>
        <taxon>Erysipelotrichia</taxon>
        <taxon>Erysipelotrichales</taxon>
        <taxon>Erysipelotrichaceae</taxon>
        <taxon>Breznakia</taxon>
    </lineage>
</organism>
<name>A0ABU0E3Y4_9FIRM</name>
<dbReference type="RefSeq" id="WP_307408475.1">
    <property type="nucleotide sequence ID" value="NZ_JAUSUR010000004.1"/>
</dbReference>
<gene>
    <name evidence="1" type="ORF">J2S15_002358</name>
</gene>
<evidence type="ECO:0000313" key="2">
    <source>
        <dbReference type="Proteomes" id="UP001230220"/>
    </source>
</evidence>
<protein>
    <submittedName>
        <fullName evidence="1">ArpU family phage transcriptional regulator</fullName>
    </submittedName>
</protein>
<evidence type="ECO:0000313" key="1">
    <source>
        <dbReference type="EMBL" id="MDQ0361608.1"/>
    </source>
</evidence>
<proteinExistence type="predicted"/>
<dbReference type="EMBL" id="JAUSUR010000004">
    <property type="protein sequence ID" value="MDQ0361608.1"/>
    <property type="molecule type" value="Genomic_DNA"/>
</dbReference>
<keyword evidence="2" id="KW-1185">Reference proteome</keyword>
<reference evidence="1 2" key="1">
    <citation type="submission" date="2023-07" db="EMBL/GenBank/DDBJ databases">
        <title>Genomic Encyclopedia of Type Strains, Phase IV (KMG-IV): sequencing the most valuable type-strain genomes for metagenomic binning, comparative biology and taxonomic classification.</title>
        <authorList>
            <person name="Goeker M."/>
        </authorList>
    </citation>
    <scope>NUCLEOTIDE SEQUENCE [LARGE SCALE GENOMIC DNA]</scope>
    <source>
        <strain evidence="1 2">DSM 16784</strain>
    </source>
</reference>